<evidence type="ECO:0000313" key="3">
    <source>
        <dbReference type="Proteomes" id="UP000034794"/>
    </source>
</evidence>
<evidence type="ECO:0000256" key="1">
    <source>
        <dbReference type="SAM" id="MobiDB-lite"/>
    </source>
</evidence>
<feature type="region of interest" description="Disordered" evidence="1">
    <location>
        <begin position="1"/>
        <end position="21"/>
    </location>
</feature>
<accession>A0A0G1RT53</accession>
<dbReference type="Proteomes" id="UP000034794">
    <property type="component" value="Unassembled WGS sequence"/>
</dbReference>
<comment type="caution">
    <text evidence="2">The sequence shown here is derived from an EMBL/GenBank/DDBJ whole genome shotgun (WGS) entry which is preliminary data.</text>
</comment>
<proteinExistence type="predicted"/>
<dbReference type="EMBL" id="LCMI01000006">
    <property type="protein sequence ID" value="KKU33113.1"/>
    <property type="molecule type" value="Genomic_DNA"/>
</dbReference>
<gene>
    <name evidence="2" type="ORF">UX47_C0006G0084</name>
</gene>
<name>A0A0G1RT53_9BACT</name>
<dbReference type="AlphaFoldDB" id="A0A0G1RT53"/>
<protein>
    <submittedName>
        <fullName evidence="2">Uncharacterized protein</fullName>
    </submittedName>
</protein>
<organism evidence="2 3">
    <name type="scientific">Candidatus Collierbacteria bacterium GW2011_GWA2_46_26</name>
    <dbReference type="NCBI Taxonomy" id="1618381"/>
    <lineage>
        <taxon>Bacteria</taxon>
        <taxon>Candidatus Collieribacteriota</taxon>
    </lineage>
</organism>
<feature type="compositionally biased region" description="Basic and acidic residues" evidence="1">
    <location>
        <begin position="1"/>
        <end position="19"/>
    </location>
</feature>
<evidence type="ECO:0000313" key="2">
    <source>
        <dbReference type="EMBL" id="KKU33113.1"/>
    </source>
</evidence>
<reference evidence="2 3" key="1">
    <citation type="journal article" date="2015" name="Nature">
        <title>rRNA introns, odd ribosomes, and small enigmatic genomes across a large radiation of phyla.</title>
        <authorList>
            <person name="Brown C.T."/>
            <person name="Hug L.A."/>
            <person name="Thomas B.C."/>
            <person name="Sharon I."/>
            <person name="Castelle C.J."/>
            <person name="Singh A."/>
            <person name="Wilkins M.J."/>
            <person name="Williams K.H."/>
            <person name="Banfield J.F."/>
        </authorList>
    </citation>
    <scope>NUCLEOTIDE SEQUENCE [LARGE SCALE GENOMIC DNA]</scope>
</reference>
<sequence>MFYKKGEEMPQDEIHDKSPNESVGQFFSWMYKKAVYENRPISGKMGGVLYQLTPDPYSIGRAFDKYLENCGVK</sequence>